<dbReference type="GO" id="GO:0051537">
    <property type="term" value="F:2 iron, 2 sulfur cluster binding"/>
    <property type="evidence" value="ECO:0007669"/>
    <property type="project" value="UniProtKB-KW"/>
</dbReference>
<dbReference type="Gene3D" id="1.10.1660.10">
    <property type="match status" value="1"/>
</dbReference>
<dbReference type="RefSeq" id="WP_105733479.1">
    <property type="nucleotide sequence ID" value="NZ_PVBT01000002.1"/>
</dbReference>
<dbReference type="Proteomes" id="UP000238563">
    <property type="component" value="Unassembled WGS sequence"/>
</dbReference>
<proteinExistence type="predicted"/>
<evidence type="ECO:0000256" key="3">
    <source>
        <dbReference type="ARBA" id="ARBA00023014"/>
    </source>
</evidence>
<dbReference type="PROSITE" id="PS50937">
    <property type="entry name" value="HTH_MERR_2"/>
    <property type="match status" value="1"/>
</dbReference>
<evidence type="ECO:0000259" key="5">
    <source>
        <dbReference type="PROSITE" id="PS50937"/>
    </source>
</evidence>
<keyword evidence="3" id="KW-0411">Iron-sulfur</keyword>
<dbReference type="Pfam" id="PF13411">
    <property type="entry name" value="MerR_1"/>
    <property type="match status" value="1"/>
</dbReference>
<evidence type="ECO:0000313" key="6">
    <source>
        <dbReference type="EMBL" id="PRD55250.1"/>
    </source>
</evidence>
<evidence type="ECO:0000256" key="4">
    <source>
        <dbReference type="ARBA" id="ARBA00023125"/>
    </source>
</evidence>
<sequence length="156" mass="17338">MTIKPGERHRQLTVGEVAARSGVAVSTLHFYESKGLIHSERNRGNQRRYSREVLRRVAIIKVAQRTGIPLASIADALSTLPQERAPTSADWRRLSAGWKADLDDRINKLIGLRDQLNCCIGCGCLSMQECPLRNPWDELSEQGPGPRLLDPSPAID</sequence>
<feature type="domain" description="HTH merR-type" evidence="5">
    <location>
        <begin position="11"/>
        <end position="79"/>
    </location>
</feature>
<dbReference type="GO" id="GO:0003700">
    <property type="term" value="F:DNA-binding transcription factor activity"/>
    <property type="evidence" value="ECO:0007669"/>
    <property type="project" value="InterPro"/>
</dbReference>
<dbReference type="PANTHER" id="PTHR30204">
    <property type="entry name" value="REDOX-CYCLING DRUG-SENSING TRANSCRIPTIONAL ACTIVATOR SOXR"/>
    <property type="match status" value="1"/>
</dbReference>
<keyword evidence="2" id="KW-0408">Iron</keyword>
<gene>
    <name evidence="6" type="primary">soxR</name>
    <name evidence="6" type="ORF">C5750_08765</name>
</gene>
<dbReference type="PROSITE" id="PS00552">
    <property type="entry name" value="HTH_MERR_1"/>
    <property type="match status" value="1"/>
</dbReference>
<name>A0A2S9JPU3_9HYPH</name>
<dbReference type="PANTHER" id="PTHR30204:SF0">
    <property type="entry name" value="REDOX-SENSITIVE TRANSCRIPTIONAL ACTIVATOR SOXR"/>
    <property type="match status" value="1"/>
</dbReference>
<dbReference type="InterPro" id="IPR000551">
    <property type="entry name" value="MerR-type_HTH_dom"/>
</dbReference>
<evidence type="ECO:0000313" key="7">
    <source>
        <dbReference type="Proteomes" id="UP000238563"/>
    </source>
</evidence>
<dbReference type="NCBIfam" id="TIGR01950">
    <property type="entry name" value="SoxR"/>
    <property type="match status" value="1"/>
</dbReference>
<dbReference type="EMBL" id="PVBT01000002">
    <property type="protein sequence ID" value="PRD55250.1"/>
    <property type="molecule type" value="Genomic_DNA"/>
</dbReference>
<evidence type="ECO:0000256" key="2">
    <source>
        <dbReference type="ARBA" id="ARBA00023004"/>
    </source>
</evidence>
<keyword evidence="1" id="KW-0001">2Fe-2S</keyword>
<keyword evidence="1" id="KW-0479">Metal-binding</keyword>
<organism evidence="6 7">
    <name type="scientific">Phyllobacterium myrsinacearum</name>
    <dbReference type="NCBI Taxonomy" id="28101"/>
    <lineage>
        <taxon>Bacteria</taxon>
        <taxon>Pseudomonadati</taxon>
        <taxon>Pseudomonadota</taxon>
        <taxon>Alphaproteobacteria</taxon>
        <taxon>Hyphomicrobiales</taxon>
        <taxon>Phyllobacteriaceae</taxon>
        <taxon>Phyllobacterium</taxon>
    </lineage>
</organism>
<dbReference type="SMART" id="SM00422">
    <property type="entry name" value="HTH_MERR"/>
    <property type="match status" value="1"/>
</dbReference>
<keyword evidence="4" id="KW-0238">DNA-binding</keyword>
<protein>
    <submittedName>
        <fullName evidence="6">Redox-sensitive transcriptional activator SoxR</fullName>
    </submittedName>
</protein>
<keyword evidence="7" id="KW-1185">Reference proteome</keyword>
<dbReference type="AlphaFoldDB" id="A0A2S9JPU3"/>
<dbReference type="GO" id="GO:0006979">
    <property type="term" value="P:response to oxidative stress"/>
    <property type="evidence" value="ECO:0007669"/>
    <property type="project" value="InterPro"/>
</dbReference>
<dbReference type="SUPFAM" id="SSF46955">
    <property type="entry name" value="Putative DNA-binding domain"/>
    <property type="match status" value="1"/>
</dbReference>
<evidence type="ECO:0000256" key="1">
    <source>
        <dbReference type="ARBA" id="ARBA00022714"/>
    </source>
</evidence>
<dbReference type="InterPro" id="IPR010211">
    <property type="entry name" value="Redox-sen_tscrpt-act_SoxR"/>
</dbReference>
<dbReference type="InterPro" id="IPR047057">
    <property type="entry name" value="MerR_fam"/>
</dbReference>
<comment type="caution">
    <text evidence="6">The sequence shown here is derived from an EMBL/GenBank/DDBJ whole genome shotgun (WGS) entry which is preliminary data.</text>
</comment>
<dbReference type="OrthoDB" id="9802944at2"/>
<reference evidence="6 7" key="1">
    <citation type="submission" date="2018-02" db="EMBL/GenBank/DDBJ databases">
        <title>The draft genome of Phyllobacterium myrsinacearum DSM5892.</title>
        <authorList>
            <person name="Li L."/>
            <person name="Liu L."/>
            <person name="Zhang X."/>
            <person name="Wang T."/>
        </authorList>
    </citation>
    <scope>NUCLEOTIDE SEQUENCE [LARGE SCALE GENOMIC DNA]</scope>
    <source>
        <strain evidence="6 7">DSM 5892</strain>
    </source>
</reference>
<dbReference type="InterPro" id="IPR009061">
    <property type="entry name" value="DNA-bd_dom_put_sf"/>
</dbReference>
<accession>A0A2S9JPU3</accession>
<dbReference type="GO" id="GO:0003677">
    <property type="term" value="F:DNA binding"/>
    <property type="evidence" value="ECO:0007669"/>
    <property type="project" value="UniProtKB-KW"/>
</dbReference>
<dbReference type="PRINTS" id="PR00040">
    <property type="entry name" value="HTHMERR"/>
</dbReference>
<dbReference type="CDD" id="cd01110">
    <property type="entry name" value="HTH_SoxR"/>
    <property type="match status" value="1"/>
</dbReference>